<name>A0AAW0D7B4_9AGAR</name>
<accession>A0AAW0D7B4</accession>
<reference evidence="1 2" key="1">
    <citation type="journal article" date="2024" name="J Genomics">
        <title>Draft genome sequencing and assembly of Favolaschia claudopus CIRM-BRFM 2984 isolated from oak limbs.</title>
        <authorList>
            <person name="Navarro D."/>
            <person name="Drula E."/>
            <person name="Chaduli D."/>
            <person name="Cazenave R."/>
            <person name="Ahrendt S."/>
            <person name="Wang J."/>
            <person name="Lipzen A."/>
            <person name="Daum C."/>
            <person name="Barry K."/>
            <person name="Grigoriev I.V."/>
            <person name="Favel A."/>
            <person name="Rosso M.N."/>
            <person name="Martin F."/>
        </authorList>
    </citation>
    <scope>NUCLEOTIDE SEQUENCE [LARGE SCALE GENOMIC DNA]</scope>
    <source>
        <strain evidence="1 2">CIRM-BRFM 2984</strain>
    </source>
</reference>
<sequence length="331" mass="37734">MPRPVHIWDRPSSIATPVPRAQTAPPYALARNEVTDEVESDDAYGYFKFIHVTLAKKAPHGSTDLQVHVPTDFPFTKFLFSRKARSKPRFTRAPSFEEAQVALCVDPDKKTITVQSLTQPLLKVQQYVHFPLTPNPLHLHHAMDGIALFHAFLQCTNTFNPIWGISLEMHRMKGQYPTWEPEGNLISDGSVCIQSDRSISYGFKINSSFPQDLFLSIFYFDPEAFTIHPVYQRQQFQKAPIKSHDSSLIAPHGSNCKWEFGLRPGHSSSSGFLRFFLTPHFLDLRWMSQRVEPFASNFVSIGQWRTPKEAFQNVPTWDVLTLLVTVTGSEN</sequence>
<dbReference type="EMBL" id="JAWWNJ010000010">
    <property type="protein sequence ID" value="KAK7046311.1"/>
    <property type="molecule type" value="Genomic_DNA"/>
</dbReference>
<evidence type="ECO:0000313" key="2">
    <source>
        <dbReference type="Proteomes" id="UP001362999"/>
    </source>
</evidence>
<dbReference type="Proteomes" id="UP001362999">
    <property type="component" value="Unassembled WGS sequence"/>
</dbReference>
<comment type="caution">
    <text evidence="1">The sequence shown here is derived from an EMBL/GenBank/DDBJ whole genome shotgun (WGS) entry which is preliminary data.</text>
</comment>
<keyword evidence="2" id="KW-1185">Reference proteome</keyword>
<proteinExistence type="predicted"/>
<gene>
    <name evidence="1" type="ORF">R3P38DRAFT_2506619</name>
</gene>
<organism evidence="1 2">
    <name type="scientific">Favolaschia claudopus</name>
    <dbReference type="NCBI Taxonomy" id="2862362"/>
    <lineage>
        <taxon>Eukaryota</taxon>
        <taxon>Fungi</taxon>
        <taxon>Dikarya</taxon>
        <taxon>Basidiomycota</taxon>
        <taxon>Agaricomycotina</taxon>
        <taxon>Agaricomycetes</taxon>
        <taxon>Agaricomycetidae</taxon>
        <taxon>Agaricales</taxon>
        <taxon>Marasmiineae</taxon>
        <taxon>Mycenaceae</taxon>
        <taxon>Favolaschia</taxon>
    </lineage>
</organism>
<dbReference type="AlphaFoldDB" id="A0AAW0D7B4"/>
<protein>
    <submittedName>
        <fullName evidence="1">Uncharacterized protein</fullName>
    </submittedName>
</protein>
<evidence type="ECO:0000313" key="1">
    <source>
        <dbReference type="EMBL" id="KAK7046311.1"/>
    </source>
</evidence>